<name>A0A316DGB5_9BACT</name>
<organism evidence="3 4">
    <name type="scientific">Arcicella aurantiaca</name>
    <dbReference type="NCBI Taxonomy" id="591202"/>
    <lineage>
        <taxon>Bacteria</taxon>
        <taxon>Pseudomonadati</taxon>
        <taxon>Bacteroidota</taxon>
        <taxon>Cytophagia</taxon>
        <taxon>Cytophagales</taxon>
        <taxon>Flectobacillaceae</taxon>
        <taxon>Arcicella</taxon>
    </lineage>
</organism>
<protein>
    <submittedName>
        <fullName evidence="3">Putative transposase/invertase (TIGR01784 family)</fullName>
    </submittedName>
</protein>
<dbReference type="AlphaFoldDB" id="A0A316DGB5"/>
<dbReference type="PANTHER" id="PTHR34611:SF2">
    <property type="entry name" value="INACTIVE RECOMBINATION-PROMOTING NUCLEASE-LIKE PROTEIN RPNE-RELATED"/>
    <property type="match status" value="1"/>
</dbReference>
<dbReference type="InterPro" id="IPR051699">
    <property type="entry name" value="Rpn/YhgA-like_nuclease"/>
</dbReference>
<dbReference type="GO" id="GO:0006310">
    <property type="term" value="P:DNA recombination"/>
    <property type="evidence" value="ECO:0007669"/>
    <property type="project" value="TreeGrafter"/>
</dbReference>
<dbReference type="Pfam" id="PF04754">
    <property type="entry name" value="Transposase_31"/>
    <property type="match status" value="1"/>
</dbReference>
<comment type="caution">
    <text evidence="3">The sequence shown here is derived from an EMBL/GenBank/DDBJ whole genome shotgun (WGS) entry which is preliminary data.</text>
</comment>
<evidence type="ECO:0000259" key="2">
    <source>
        <dbReference type="Pfam" id="PF04754"/>
    </source>
</evidence>
<reference evidence="3 4" key="1">
    <citation type="submission" date="2018-05" db="EMBL/GenBank/DDBJ databases">
        <title>Genomic Encyclopedia of Archaeal and Bacterial Type Strains, Phase II (KMG-II): from individual species to whole genera.</title>
        <authorList>
            <person name="Goeker M."/>
        </authorList>
    </citation>
    <scope>NUCLEOTIDE SEQUENCE [LARGE SCALE GENOMIC DNA]</scope>
    <source>
        <strain evidence="3 4">DSM 22214</strain>
    </source>
</reference>
<dbReference type="InterPro" id="IPR010106">
    <property type="entry name" value="RpnA"/>
</dbReference>
<evidence type="ECO:0000313" key="4">
    <source>
        <dbReference type="Proteomes" id="UP000245489"/>
    </source>
</evidence>
<gene>
    <name evidence="3" type="ORF">LV89_04874</name>
</gene>
<sequence>MKIQNVHDKFFKETFSRIDIATNFLEELLEQNLIQQMNLSTLQMDNNSFVDEELEEHFADILYTCDYGQKSKIRIALLYEHKSYKEDYPHWQLNQYMLNVWKSGLKQNKYKPIPVIPIILYHGRDKWSYQSMASYFDNIDENLVKYIPDFDYHLINLNDISDKRISNFKNKFLAISALLFKYSRYKKYVKKIEDNLVDLLKLVDNQGSSQFVTSVVLYIQNTDELTITELFTIFTRVSSNLHQTVMTTAEQLISRGINQGISQGISQGAEMKEIDAIKRGYSNGISIELLSNILNLPVQKVEEIIVKIKSDLL</sequence>
<evidence type="ECO:0000313" key="3">
    <source>
        <dbReference type="EMBL" id="PWK16658.1"/>
    </source>
</evidence>
<dbReference type="GO" id="GO:1990238">
    <property type="term" value="F:double-stranded DNA endonuclease activity"/>
    <property type="evidence" value="ECO:0007669"/>
    <property type="project" value="TreeGrafter"/>
</dbReference>
<proteinExistence type="inferred from homology"/>
<dbReference type="InterPro" id="IPR006842">
    <property type="entry name" value="Transposase_31"/>
</dbReference>
<dbReference type="OrthoDB" id="932587at2"/>
<dbReference type="PANTHER" id="PTHR34611">
    <property type="match status" value="1"/>
</dbReference>
<evidence type="ECO:0000256" key="1">
    <source>
        <dbReference type="ARBA" id="ARBA00009787"/>
    </source>
</evidence>
<dbReference type="EMBL" id="QGGO01000049">
    <property type="protein sequence ID" value="PWK16658.1"/>
    <property type="molecule type" value="Genomic_DNA"/>
</dbReference>
<dbReference type="Proteomes" id="UP000245489">
    <property type="component" value="Unassembled WGS sequence"/>
</dbReference>
<dbReference type="RefSeq" id="WP_109745571.1">
    <property type="nucleotide sequence ID" value="NZ_QGGO01000049.1"/>
</dbReference>
<accession>A0A316DGB5</accession>
<comment type="similarity">
    <text evidence="1">Belongs to the Rpn/YhgA-like nuclease family.</text>
</comment>
<keyword evidence="4" id="KW-1185">Reference proteome</keyword>
<dbReference type="NCBIfam" id="TIGR01784">
    <property type="entry name" value="T_den_put_tspse"/>
    <property type="match status" value="1"/>
</dbReference>
<feature type="domain" description="Transposase (putative) YhgA-like" evidence="2">
    <location>
        <begin position="6"/>
        <end position="206"/>
    </location>
</feature>